<comment type="subcellular location">
    <subcellularLocation>
        <location evidence="1">Nucleus</location>
    </subcellularLocation>
</comment>
<dbReference type="PROSITE" id="PS50048">
    <property type="entry name" value="ZN2_CY6_FUNGAL_2"/>
    <property type="match status" value="1"/>
</dbReference>
<evidence type="ECO:0000313" key="10">
    <source>
        <dbReference type="Proteomes" id="UP000001745"/>
    </source>
</evidence>
<evidence type="ECO:0000256" key="4">
    <source>
        <dbReference type="ARBA" id="ARBA00023125"/>
    </source>
</evidence>
<evidence type="ECO:0000256" key="3">
    <source>
        <dbReference type="ARBA" id="ARBA00023015"/>
    </source>
</evidence>
<dbReference type="InterPro" id="IPR001138">
    <property type="entry name" value="Zn2Cys6_DnaBD"/>
</dbReference>
<name>B8MUU5_TALSN</name>
<dbReference type="CDD" id="cd00067">
    <property type="entry name" value="GAL4"/>
    <property type="match status" value="1"/>
</dbReference>
<dbReference type="RefSeq" id="XP_002488621.1">
    <property type="nucleotide sequence ID" value="XM_002488576.1"/>
</dbReference>
<dbReference type="PANTHER" id="PTHR47338:SF5">
    <property type="entry name" value="ZN(II)2CYS6 TRANSCRIPTION FACTOR (EUROFUNG)"/>
    <property type="match status" value="1"/>
</dbReference>
<keyword evidence="4" id="KW-0238">DNA-binding</keyword>
<dbReference type="InterPro" id="IPR050815">
    <property type="entry name" value="TF_fung"/>
</dbReference>
<keyword evidence="2" id="KW-0479">Metal-binding</keyword>
<dbReference type="EMBL" id="EQ962661">
    <property type="protein sequence ID" value="EED11865.1"/>
    <property type="molecule type" value="Genomic_DNA"/>
</dbReference>
<dbReference type="PROSITE" id="PS00463">
    <property type="entry name" value="ZN2_CY6_FUNGAL_1"/>
    <property type="match status" value="1"/>
</dbReference>
<dbReference type="SMART" id="SM00066">
    <property type="entry name" value="GAL4"/>
    <property type="match status" value="1"/>
</dbReference>
<dbReference type="GO" id="GO:0005634">
    <property type="term" value="C:nucleus"/>
    <property type="evidence" value="ECO:0007669"/>
    <property type="project" value="UniProtKB-SubCell"/>
</dbReference>
<protein>
    <recommendedName>
        <fullName evidence="8">Zn(2)-C6 fungal-type domain-containing protein</fullName>
    </recommendedName>
</protein>
<dbReference type="InParanoid" id="B8MUU5"/>
<keyword evidence="10" id="KW-1185">Reference proteome</keyword>
<sequence length="428" mass="48540">MAAVHSQTQGSHHLRPPLATGSYQRPDMYALPPLGPRVAYRAATPRQRTAIACLYCRRRKIRCFVLESSSNGRCTHCVRFNQECIFKPVSSQTQAFVLAHAAYSHPRPRAQEGRDGYPGDKSVLNGAHGQSLPPQDPVMAERALPPLQGAYYHPHGCFHVDNRILPPLQHQLFQDQCQRGGWRSSGAALVYPEPINLAPVSTGPPATGYSLDSYYHSPPPPSFQMVQPVITKQNEFWQGGKEDQSPNRKLTKRPALHEKSANMESTNGFKFATKRKIPRGQNKLSKYYEAQNFGPKKARIMPLNRYLNKIGASESDICACTSEQDSGTIPIPLHEMDNNGRRYELKHKLKMRKSILLLRGKSRSDPDLWQSDMKAAHAILLRPPKIGHRTLWRRYMYVEIYRLRLLHTTQNFQVPSPHSKISVSKYFT</sequence>
<feature type="domain" description="Zn(2)-C6 fungal-type" evidence="8">
    <location>
        <begin position="52"/>
        <end position="86"/>
    </location>
</feature>
<keyword evidence="6" id="KW-0539">Nucleus</keyword>
<dbReference type="Proteomes" id="UP000001745">
    <property type="component" value="Unassembled WGS sequence"/>
</dbReference>
<dbReference type="GO" id="GO:0008270">
    <property type="term" value="F:zinc ion binding"/>
    <property type="evidence" value="ECO:0007669"/>
    <property type="project" value="InterPro"/>
</dbReference>
<dbReference type="OrthoDB" id="5401558at2759"/>
<evidence type="ECO:0000256" key="7">
    <source>
        <dbReference type="SAM" id="MobiDB-lite"/>
    </source>
</evidence>
<dbReference type="AlphaFoldDB" id="B8MUU5"/>
<dbReference type="GO" id="GO:0000981">
    <property type="term" value="F:DNA-binding transcription factor activity, RNA polymerase II-specific"/>
    <property type="evidence" value="ECO:0007669"/>
    <property type="project" value="InterPro"/>
</dbReference>
<dbReference type="GO" id="GO:0003677">
    <property type="term" value="F:DNA binding"/>
    <property type="evidence" value="ECO:0007669"/>
    <property type="project" value="UniProtKB-KW"/>
</dbReference>
<dbReference type="eggNOG" id="ENOG502S6QC">
    <property type="taxonomic scope" value="Eukaryota"/>
</dbReference>
<dbReference type="HOGENOM" id="CLU_641206_0_0_1"/>
<dbReference type="Gene3D" id="4.10.240.10">
    <property type="entry name" value="Zn(2)-C6 fungal-type DNA-binding domain"/>
    <property type="match status" value="1"/>
</dbReference>
<evidence type="ECO:0000313" key="9">
    <source>
        <dbReference type="EMBL" id="EED11865.1"/>
    </source>
</evidence>
<reference evidence="10" key="1">
    <citation type="journal article" date="2015" name="Genome Announc.">
        <title>Genome sequence of the AIDS-associated pathogen Penicillium marneffei (ATCC18224) and its near taxonomic relative Talaromyces stipitatus (ATCC10500).</title>
        <authorList>
            <person name="Nierman W.C."/>
            <person name="Fedorova-Abrams N.D."/>
            <person name="Andrianopoulos A."/>
        </authorList>
    </citation>
    <scope>NUCLEOTIDE SEQUENCE [LARGE SCALE GENOMIC DNA]</scope>
    <source>
        <strain evidence="10">ATCC 10500 / CBS 375.48 / QM 6759 / NRRL 1006</strain>
    </source>
</reference>
<evidence type="ECO:0000256" key="2">
    <source>
        <dbReference type="ARBA" id="ARBA00022723"/>
    </source>
</evidence>
<dbReference type="PANTHER" id="PTHR47338">
    <property type="entry name" value="ZN(II)2CYS6 TRANSCRIPTION FACTOR (EUROFUNG)-RELATED"/>
    <property type="match status" value="1"/>
</dbReference>
<gene>
    <name evidence="9" type="ORF">TSTA_110450</name>
</gene>
<dbReference type="STRING" id="441959.B8MUU5"/>
<dbReference type="Pfam" id="PF00172">
    <property type="entry name" value="Zn_clus"/>
    <property type="match status" value="1"/>
</dbReference>
<proteinExistence type="predicted"/>
<keyword evidence="5" id="KW-0804">Transcription</keyword>
<evidence type="ECO:0000256" key="6">
    <source>
        <dbReference type="ARBA" id="ARBA00023242"/>
    </source>
</evidence>
<dbReference type="InterPro" id="IPR036864">
    <property type="entry name" value="Zn2-C6_fun-type_DNA-bd_sf"/>
</dbReference>
<dbReference type="SUPFAM" id="SSF57701">
    <property type="entry name" value="Zn2/Cys6 DNA-binding domain"/>
    <property type="match status" value="1"/>
</dbReference>
<accession>B8MUU5</accession>
<evidence type="ECO:0000256" key="5">
    <source>
        <dbReference type="ARBA" id="ARBA00023163"/>
    </source>
</evidence>
<evidence type="ECO:0000259" key="8">
    <source>
        <dbReference type="PROSITE" id="PS50048"/>
    </source>
</evidence>
<feature type="region of interest" description="Disordered" evidence="7">
    <location>
        <begin position="1"/>
        <end position="22"/>
    </location>
</feature>
<dbReference type="PhylomeDB" id="B8MUU5"/>
<dbReference type="GeneID" id="8107277"/>
<organism evidence="9 10">
    <name type="scientific">Talaromyces stipitatus (strain ATCC 10500 / CBS 375.48 / QM 6759 / NRRL 1006)</name>
    <name type="common">Penicillium stipitatum</name>
    <dbReference type="NCBI Taxonomy" id="441959"/>
    <lineage>
        <taxon>Eukaryota</taxon>
        <taxon>Fungi</taxon>
        <taxon>Dikarya</taxon>
        <taxon>Ascomycota</taxon>
        <taxon>Pezizomycotina</taxon>
        <taxon>Eurotiomycetes</taxon>
        <taxon>Eurotiomycetidae</taxon>
        <taxon>Eurotiales</taxon>
        <taxon>Trichocomaceae</taxon>
        <taxon>Talaromyces</taxon>
        <taxon>Talaromyces sect. Talaromyces</taxon>
    </lineage>
</organism>
<keyword evidence="3" id="KW-0805">Transcription regulation</keyword>
<feature type="compositionally biased region" description="Polar residues" evidence="7">
    <location>
        <begin position="1"/>
        <end position="11"/>
    </location>
</feature>
<dbReference type="VEuPathDB" id="FungiDB:TSTA_110450"/>
<evidence type="ECO:0000256" key="1">
    <source>
        <dbReference type="ARBA" id="ARBA00004123"/>
    </source>
</evidence>